<reference evidence="2" key="1">
    <citation type="submission" date="2021-09" db="EMBL/GenBank/DDBJ databases">
        <title>A high-quality genome of the endoparasitic fungus Hirsutella rhossiliensis with a comparison of Hirsutella genomes reveals transposable elements contributing to genome size variation.</title>
        <authorList>
            <person name="Lin R."/>
            <person name="Jiao Y."/>
            <person name="Sun X."/>
            <person name="Ling J."/>
            <person name="Xie B."/>
            <person name="Cheng X."/>
        </authorList>
    </citation>
    <scope>NUCLEOTIDE SEQUENCE</scope>
    <source>
        <strain evidence="2">HR02</strain>
    </source>
</reference>
<name>A0A9P8SE55_9HYPO</name>
<evidence type="ECO:0000313" key="3">
    <source>
        <dbReference type="Proteomes" id="UP000824596"/>
    </source>
</evidence>
<accession>A0A9P8SE55</accession>
<dbReference type="AlphaFoldDB" id="A0A9P8SE55"/>
<keyword evidence="3" id="KW-1185">Reference proteome</keyword>
<proteinExistence type="predicted"/>
<dbReference type="Proteomes" id="UP000824596">
    <property type="component" value="Unassembled WGS sequence"/>
</dbReference>
<evidence type="ECO:0000313" key="2">
    <source>
        <dbReference type="EMBL" id="KAH0958040.1"/>
    </source>
</evidence>
<feature type="region of interest" description="Disordered" evidence="1">
    <location>
        <begin position="281"/>
        <end position="305"/>
    </location>
</feature>
<dbReference type="RefSeq" id="XP_044715554.1">
    <property type="nucleotide sequence ID" value="XM_044869205.1"/>
</dbReference>
<sequence>MTSCVASMMQLTDANLRALNSPSCSPSPPPPEKQPAAQVQHLKKWIYATLKAFTWMGPQGYTYIREADVVIDGQQVLYRGDQTSELESPAFWRRRFEHLDSKYHALERALREPAKPVVIDETAQVKQDKIDQYTLHFRTKMEAWISSFGGVQPPNESQCRHSARGRCLAAPRGSPSSGPAPGPNRADKRQQRQQNVTENPTGSVRRHLSRYRADTARPGEIPNGTEPANEAKRAMPPGAAGFHRHQHMHRPLSFLSRETKRTANGENNLTATSLETQVQRYAEADGSQESHPSMAYCLDEDMKSF</sequence>
<gene>
    <name evidence="2" type="ORF">HRG_10735</name>
</gene>
<dbReference type="EMBL" id="JAIZPD010000017">
    <property type="protein sequence ID" value="KAH0958040.1"/>
    <property type="molecule type" value="Genomic_DNA"/>
</dbReference>
<evidence type="ECO:0000256" key="1">
    <source>
        <dbReference type="SAM" id="MobiDB-lite"/>
    </source>
</evidence>
<comment type="caution">
    <text evidence="2">The sequence shown here is derived from an EMBL/GenBank/DDBJ whole genome shotgun (WGS) entry which is preliminary data.</text>
</comment>
<dbReference type="OrthoDB" id="5153662at2759"/>
<dbReference type="GeneID" id="68359863"/>
<organism evidence="2 3">
    <name type="scientific">Hirsutella rhossiliensis</name>
    <dbReference type="NCBI Taxonomy" id="111463"/>
    <lineage>
        <taxon>Eukaryota</taxon>
        <taxon>Fungi</taxon>
        <taxon>Dikarya</taxon>
        <taxon>Ascomycota</taxon>
        <taxon>Pezizomycotina</taxon>
        <taxon>Sordariomycetes</taxon>
        <taxon>Hypocreomycetidae</taxon>
        <taxon>Hypocreales</taxon>
        <taxon>Ophiocordycipitaceae</taxon>
        <taxon>Hirsutella</taxon>
    </lineage>
</organism>
<feature type="compositionally biased region" description="Low complexity" evidence="1">
    <location>
        <begin position="169"/>
        <end position="179"/>
    </location>
</feature>
<feature type="region of interest" description="Disordered" evidence="1">
    <location>
        <begin position="151"/>
        <end position="233"/>
    </location>
</feature>
<protein>
    <submittedName>
        <fullName evidence="2">Uncharacterized protein</fullName>
    </submittedName>
</protein>
<feature type="compositionally biased region" description="Polar residues" evidence="1">
    <location>
        <begin position="192"/>
        <end position="202"/>
    </location>
</feature>